<dbReference type="EMBL" id="DVJS01000095">
    <property type="protein sequence ID" value="HIS97117.1"/>
    <property type="molecule type" value="Genomic_DNA"/>
</dbReference>
<dbReference type="AlphaFoldDB" id="A0A9D1G503"/>
<proteinExistence type="predicted"/>
<evidence type="ECO:0000313" key="1">
    <source>
        <dbReference type="EMBL" id="HIS97117.1"/>
    </source>
</evidence>
<comment type="caution">
    <text evidence="1">The sequence shown here is derived from an EMBL/GenBank/DDBJ whole genome shotgun (WGS) entry which is preliminary data.</text>
</comment>
<dbReference type="Gene3D" id="2.30.110.10">
    <property type="entry name" value="Electron Transport, Fmn-binding Protein, Chain A"/>
    <property type="match status" value="1"/>
</dbReference>
<evidence type="ECO:0000313" key="2">
    <source>
        <dbReference type="Proteomes" id="UP000886876"/>
    </source>
</evidence>
<dbReference type="PANTHER" id="PTHR34071">
    <property type="entry name" value="5-NITROIMIDAZOLE ANTIBIOTICS RESISTANCE PROTEIN, NIMA-FAMILY-RELATED PROTEIN-RELATED"/>
    <property type="match status" value="1"/>
</dbReference>
<reference evidence="1" key="1">
    <citation type="submission" date="2020-10" db="EMBL/GenBank/DDBJ databases">
        <authorList>
            <person name="Gilroy R."/>
        </authorList>
    </citation>
    <scope>NUCLEOTIDE SEQUENCE</scope>
    <source>
        <strain evidence="1">ChiHecec3B27-6122</strain>
    </source>
</reference>
<gene>
    <name evidence="1" type="ORF">IAD42_04000</name>
</gene>
<reference evidence="1" key="2">
    <citation type="journal article" date="2021" name="PeerJ">
        <title>Extensive microbial diversity within the chicken gut microbiome revealed by metagenomics and culture.</title>
        <authorList>
            <person name="Gilroy R."/>
            <person name="Ravi A."/>
            <person name="Getino M."/>
            <person name="Pursley I."/>
            <person name="Horton D.L."/>
            <person name="Alikhan N.F."/>
            <person name="Baker D."/>
            <person name="Gharbi K."/>
            <person name="Hall N."/>
            <person name="Watson M."/>
            <person name="Adriaenssens E.M."/>
            <person name="Foster-Nyarko E."/>
            <person name="Jarju S."/>
            <person name="Secka A."/>
            <person name="Antonio M."/>
            <person name="Oren A."/>
            <person name="Chaudhuri R.R."/>
            <person name="La Ragione R."/>
            <person name="Hildebrand F."/>
            <person name="Pallen M.J."/>
        </authorList>
    </citation>
    <scope>NUCLEOTIDE SEQUENCE</scope>
    <source>
        <strain evidence="1">ChiHecec3B27-6122</strain>
    </source>
</reference>
<name>A0A9D1G503_9FIRM</name>
<organism evidence="1 2">
    <name type="scientific">Candidatus Scatomorpha pullistercoris</name>
    <dbReference type="NCBI Taxonomy" id="2840929"/>
    <lineage>
        <taxon>Bacteria</taxon>
        <taxon>Bacillati</taxon>
        <taxon>Bacillota</taxon>
        <taxon>Clostridia</taxon>
        <taxon>Eubacteriales</taxon>
        <taxon>Candidatus Scatomorpha</taxon>
    </lineage>
</organism>
<dbReference type="InterPro" id="IPR012349">
    <property type="entry name" value="Split_barrel_FMN-bd"/>
</dbReference>
<sequence length="157" mass="17696">MFRKMRRSKQELPADEALRLLEAGSSGVLALLGDGGWPYAVPLSYAYAAGKLYFHCARAGHKLDAVRSEPRASFCVVAQDLVVPEKYTTHYRSVIAFGRVRILEDGDEKRRGIELLAERFAPDDSAGHRRRVVDSEWDNFCVLEFDIEHITGKEAKI</sequence>
<dbReference type="InterPro" id="IPR024747">
    <property type="entry name" value="Pyridox_Oxase-rel"/>
</dbReference>
<dbReference type="Proteomes" id="UP000886876">
    <property type="component" value="Unassembled WGS sequence"/>
</dbReference>
<dbReference type="Pfam" id="PF12900">
    <property type="entry name" value="Pyridox_ox_2"/>
    <property type="match status" value="1"/>
</dbReference>
<dbReference type="SUPFAM" id="SSF50475">
    <property type="entry name" value="FMN-binding split barrel"/>
    <property type="match status" value="1"/>
</dbReference>
<accession>A0A9D1G503</accession>
<protein>
    <submittedName>
        <fullName evidence="1">Pyridoxamine 5'-phosphate oxidase family protein</fullName>
    </submittedName>
</protein>
<dbReference type="PANTHER" id="PTHR34071:SF2">
    <property type="entry name" value="FLAVIN-NUCLEOTIDE-BINDING PROTEIN"/>
    <property type="match status" value="1"/>
</dbReference>